<gene>
    <name evidence="4" type="ORF">EV378_3158</name>
</gene>
<evidence type="ECO:0000313" key="5">
    <source>
        <dbReference type="Proteomes" id="UP000295560"/>
    </source>
</evidence>
<accession>A0A4R1I204</accession>
<dbReference type="Gene3D" id="3.30.750.24">
    <property type="entry name" value="STAS domain"/>
    <property type="match status" value="1"/>
</dbReference>
<dbReference type="PANTHER" id="PTHR33495">
    <property type="entry name" value="ANTI-SIGMA FACTOR ANTAGONIST TM_1081-RELATED-RELATED"/>
    <property type="match status" value="1"/>
</dbReference>
<dbReference type="PANTHER" id="PTHR33495:SF2">
    <property type="entry name" value="ANTI-SIGMA FACTOR ANTAGONIST TM_1081-RELATED"/>
    <property type="match status" value="1"/>
</dbReference>
<dbReference type="CDD" id="cd07043">
    <property type="entry name" value="STAS_anti-anti-sigma_factors"/>
    <property type="match status" value="1"/>
</dbReference>
<dbReference type="InterPro" id="IPR036513">
    <property type="entry name" value="STAS_dom_sf"/>
</dbReference>
<name>A0A4R1I204_PSEEN</name>
<organism evidence="4 5">
    <name type="scientific">Pseudonocardia endophytica</name>
    <dbReference type="NCBI Taxonomy" id="401976"/>
    <lineage>
        <taxon>Bacteria</taxon>
        <taxon>Bacillati</taxon>
        <taxon>Actinomycetota</taxon>
        <taxon>Actinomycetes</taxon>
        <taxon>Pseudonocardiales</taxon>
        <taxon>Pseudonocardiaceae</taxon>
        <taxon>Pseudonocardia</taxon>
    </lineage>
</organism>
<dbReference type="InterPro" id="IPR003658">
    <property type="entry name" value="Anti-sigma_ant"/>
</dbReference>
<dbReference type="NCBIfam" id="TIGR00377">
    <property type="entry name" value="ant_ant_sig"/>
    <property type="match status" value="1"/>
</dbReference>
<dbReference type="AlphaFoldDB" id="A0A4R1I204"/>
<dbReference type="GO" id="GO:0043856">
    <property type="term" value="F:anti-sigma factor antagonist activity"/>
    <property type="evidence" value="ECO:0007669"/>
    <property type="project" value="InterPro"/>
</dbReference>
<reference evidence="4 5" key="1">
    <citation type="submission" date="2019-03" db="EMBL/GenBank/DDBJ databases">
        <title>Sequencing the genomes of 1000 actinobacteria strains.</title>
        <authorList>
            <person name="Klenk H.-P."/>
        </authorList>
    </citation>
    <scope>NUCLEOTIDE SEQUENCE [LARGE SCALE GENOMIC DNA]</scope>
    <source>
        <strain evidence="4 5">DSM 44969</strain>
    </source>
</reference>
<evidence type="ECO:0000256" key="1">
    <source>
        <dbReference type="ARBA" id="ARBA00009013"/>
    </source>
</evidence>
<feature type="domain" description="STAS" evidence="3">
    <location>
        <begin position="44"/>
        <end position="146"/>
    </location>
</feature>
<dbReference type="EMBL" id="SMFZ01000001">
    <property type="protein sequence ID" value="TCK27290.1"/>
    <property type="molecule type" value="Genomic_DNA"/>
</dbReference>
<evidence type="ECO:0000256" key="2">
    <source>
        <dbReference type="RuleBase" id="RU003749"/>
    </source>
</evidence>
<sequence>MARVELSGVGGMAGEQLTGASRFATTWPEPPSQVQLNVRSIRAGVEVLEVHGDIDLTEAGAITERTHELLCGPARMVVLDLSGVRFMGSHGLTTVVRAHRTASEQNTELRGVTGVSNRAVIRPVTMTGLDRLIVWFPSVDEATAAEAV</sequence>
<comment type="caution">
    <text evidence="4">The sequence shown here is derived from an EMBL/GenBank/DDBJ whole genome shotgun (WGS) entry which is preliminary data.</text>
</comment>
<evidence type="ECO:0000313" key="4">
    <source>
        <dbReference type="EMBL" id="TCK27290.1"/>
    </source>
</evidence>
<protein>
    <recommendedName>
        <fullName evidence="2">Anti-sigma factor antagonist</fullName>
    </recommendedName>
</protein>
<proteinExistence type="inferred from homology"/>
<comment type="similarity">
    <text evidence="1 2">Belongs to the anti-sigma-factor antagonist family.</text>
</comment>
<dbReference type="RefSeq" id="WP_132425804.1">
    <property type="nucleotide sequence ID" value="NZ_SMFZ01000001.1"/>
</dbReference>
<dbReference type="SUPFAM" id="SSF52091">
    <property type="entry name" value="SpoIIaa-like"/>
    <property type="match status" value="1"/>
</dbReference>
<dbReference type="InterPro" id="IPR002645">
    <property type="entry name" value="STAS_dom"/>
</dbReference>
<dbReference type="OrthoDB" id="3576811at2"/>
<dbReference type="Pfam" id="PF01740">
    <property type="entry name" value="STAS"/>
    <property type="match status" value="1"/>
</dbReference>
<dbReference type="PROSITE" id="PS50801">
    <property type="entry name" value="STAS"/>
    <property type="match status" value="1"/>
</dbReference>
<keyword evidence="5" id="KW-1185">Reference proteome</keyword>
<dbReference type="Proteomes" id="UP000295560">
    <property type="component" value="Unassembled WGS sequence"/>
</dbReference>
<evidence type="ECO:0000259" key="3">
    <source>
        <dbReference type="PROSITE" id="PS50801"/>
    </source>
</evidence>